<sequence>MLRIVSNSYAIKCSSFIYRYHLKRERCNRGESMDFFDTMQIPYKTVIKEEWKNLNQELIDKTRIVFPMTTSGDTALHLAVYSGEEEPTRALLATMSEIDEEFWKNRAGNTPLHEAAAVGNLAAVKLLVEYNKTDLLAMNIYGETPLFRAARFGHLHIVEYFLEDCEDFFSRSPINWTTGKQMPIIHAAIQSEKFDVVLRLVDFEKSLLEMKDPEDKTALHVLANMPLAFRSGSPLKFVESIIYKVLPSDDIYKYNFSNFGSSDKDESEGSSATKNKKNEDLEAQRSSDRGLNFCHSNCWKYFVHFLTCYFWRFIFQGWPQWKQLYLKKRDHKLAVTITKMLAQIDYSWLNTKPTPENNEVDSTGVHLQIDGKDFPTDTNQRPEDDKSETKDIEYDDHHETPLLLAAANGIIE</sequence>
<dbReference type="Pfam" id="PF12796">
    <property type="entry name" value="Ank_2"/>
    <property type="match status" value="1"/>
</dbReference>
<reference evidence="4" key="1">
    <citation type="submission" date="2025-08" db="UniProtKB">
        <authorList>
            <consortium name="RefSeq"/>
        </authorList>
    </citation>
    <scope>IDENTIFICATION</scope>
    <source>
        <strain evidence="4">OHB3-1</strain>
    </source>
</reference>
<feature type="non-terminal residue" evidence="4">
    <location>
        <position position="412"/>
    </location>
</feature>
<evidence type="ECO:0000256" key="2">
    <source>
        <dbReference type="SAM" id="MobiDB-lite"/>
    </source>
</evidence>
<organism evidence="3 4">
    <name type="scientific">Momordica charantia</name>
    <name type="common">Bitter gourd</name>
    <name type="synonym">Balsam pear</name>
    <dbReference type="NCBI Taxonomy" id="3673"/>
    <lineage>
        <taxon>Eukaryota</taxon>
        <taxon>Viridiplantae</taxon>
        <taxon>Streptophyta</taxon>
        <taxon>Embryophyta</taxon>
        <taxon>Tracheophyta</taxon>
        <taxon>Spermatophyta</taxon>
        <taxon>Magnoliopsida</taxon>
        <taxon>eudicotyledons</taxon>
        <taxon>Gunneridae</taxon>
        <taxon>Pentapetalae</taxon>
        <taxon>rosids</taxon>
        <taxon>fabids</taxon>
        <taxon>Cucurbitales</taxon>
        <taxon>Cucurbitaceae</taxon>
        <taxon>Momordiceae</taxon>
        <taxon>Momordica</taxon>
    </lineage>
</organism>
<dbReference type="Proteomes" id="UP000504603">
    <property type="component" value="Unplaced"/>
</dbReference>
<evidence type="ECO:0000313" key="3">
    <source>
        <dbReference type="Proteomes" id="UP000504603"/>
    </source>
</evidence>
<feature type="repeat" description="ANK" evidence="1">
    <location>
        <begin position="71"/>
        <end position="99"/>
    </location>
</feature>
<dbReference type="SUPFAM" id="SSF48403">
    <property type="entry name" value="Ankyrin repeat"/>
    <property type="match status" value="1"/>
</dbReference>
<dbReference type="RefSeq" id="XP_022142681.1">
    <property type="nucleotide sequence ID" value="XM_022286989.1"/>
</dbReference>
<dbReference type="InterPro" id="IPR036770">
    <property type="entry name" value="Ankyrin_rpt-contain_sf"/>
</dbReference>
<proteinExistence type="predicted"/>
<dbReference type="OrthoDB" id="1923662at2759"/>
<dbReference type="Gene3D" id="1.25.40.20">
    <property type="entry name" value="Ankyrin repeat-containing domain"/>
    <property type="match status" value="1"/>
</dbReference>
<evidence type="ECO:0000313" key="4">
    <source>
        <dbReference type="RefSeq" id="XP_022142681.1"/>
    </source>
</evidence>
<feature type="repeat" description="ANK" evidence="1">
    <location>
        <begin position="141"/>
        <end position="173"/>
    </location>
</feature>
<feature type="repeat" description="ANK" evidence="1">
    <location>
        <begin position="107"/>
        <end position="131"/>
    </location>
</feature>
<name>A0A6J1CMX0_MOMCH</name>
<dbReference type="AlphaFoldDB" id="A0A6J1CMX0"/>
<feature type="region of interest" description="Disordered" evidence="2">
    <location>
        <begin position="369"/>
        <end position="392"/>
    </location>
</feature>
<dbReference type="InterPro" id="IPR002110">
    <property type="entry name" value="Ankyrin_rpt"/>
</dbReference>
<dbReference type="PANTHER" id="PTHR24121:SF29">
    <property type="match status" value="1"/>
</dbReference>
<keyword evidence="3" id="KW-1185">Reference proteome</keyword>
<dbReference type="PANTHER" id="PTHR24121">
    <property type="entry name" value="NO MECHANORECEPTOR POTENTIAL C, ISOFORM D-RELATED"/>
    <property type="match status" value="1"/>
</dbReference>
<dbReference type="KEGG" id="mcha:111012737"/>
<accession>A0A6J1CMX0</accession>
<dbReference type="PROSITE" id="PS50297">
    <property type="entry name" value="ANK_REP_REGION"/>
    <property type="match status" value="2"/>
</dbReference>
<keyword evidence="1" id="KW-0040">ANK repeat</keyword>
<evidence type="ECO:0000256" key="1">
    <source>
        <dbReference type="PROSITE-ProRule" id="PRU00023"/>
    </source>
</evidence>
<protein>
    <submittedName>
        <fullName evidence="4">Uncharacterized protein LOC111012737</fullName>
    </submittedName>
</protein>
<dbReference type="SMART" id="SM00248">
    <property type="entry name" value="ANK"/>
    <property type="match status" value="4"/>
</dbReference>
<dbReference type="PROSITE" id="PS50088">
    <property type="entry name" value="ANK_REPEAT"/>
    <property type="match status" value="3"/>
</dbReference>
<dbReference type="GeneID" id="111012737"/>
<feature type="region of interest" description="Disordered" evidence="2">
    <location>
        <begin position="261"/>
        <end position="282"/>
    </location>
</feature>
<gene>
    <name evidence="4" type="primary">LOC111012737</name>
</gene>